<organism evidence="1 2">
    <name type="scientific">Flavobacterium gyeonganense</name>
    <dbReference type="NCBI Taxonomy" id="1310418"/>
    <lineage>
        <taxon>Bacteria</taxon>
        <taxon>Pseudomonadati</taxon>
        <taxon>Bacteroidota</taxon>
        <taxon>Flavobacteriia</taxon>
        <taxon>Flavobacteriales</taxon>
        <taxon>Flavobacteriaceae</taxon>
        <taxon>Flavobacterium</taxon>
    </lineage>
</organism>
<dbReference type="Proteomes" id="UP001589562">
    <property type="component" value="Unassembled WGS sequence"/>
</dbReference>
<dbReference type="RefSeq" id="WP_278010916.1">
    <property type="nucleotide sequence ID" value="NZ_CP121112.1"/>
</dbReference>
<proteinExistence type="predicted"/>
<accession>A0ABV5H9X5</accession>
<keyword evidence="2" id="KW-1185">Reference proteome</keyword>
<evidence type="ECO:0000313" key="1">
    <source>
        <dbReference type="EMBL" id="MFB9108236.1"/>
    </source>
</evidence>
<evidence type="ECO:0008006" key="3">
    <source>
        <dbReference type="Google" id="ProtNLM"/>
    </source>
</evidence>
<reference evidence="1 2" key="1">
    <citation type="submission" date="2024-09" db="EMBL/GenBank/DDBJ databases">
        <authorList>
            <person name="Sun Q."/>
            <person name="Mori K."/>
        </authorList>
    </citation>
    <scope>NUCLEOTIDE SEQUENCE [LARGE SCALE GENOMIC DNA]</scope>
    <source>
        <strain evidence="1 2">CECT 8365</strain>
    </source>
</reference>
<dbReference type="EMBL" id="JBHMFE010000009">
    <property type="protein sequence ID" value="MFB9108236.1"/>
    <property type="molecule type" value="Genomic_DNA"/>
</dbReference>
<gene>
    <name evidence="1" type="ORF">ACFFVK_06570</name>
</gene>
<evidence type="ECO:0000313" key="2">
    <source>
        <dbReference type="Proteomes" id="UP001589562"/>
    </source>
</evidence>
<comment type="caution">
    <text evidence="1">The sequence shown here is derived from an EMBL/GenBank/DDBJ whole genome shotgun (WGS) entry which is preliminary data.</text>
</comment>
<name>A0ABV5H9X5_9FLAO</name>
<sequence length="120" mass="13493">MKIEIKKVVIIILLALLSYNCSNNDEKIILEDCEKHNFGVLTLNYSSNSVNHKVFILSKDLTISRTKTSAIGILKDTLHLKTGSYTLSISSFTKENQETQIPDMSVTTTKCSERIIDVKL</sequence>
<protein>
    <recommendedName>
        <fullName evidence="3">Lipoprotein</fullName>
    </recommendedName>
</protein>